<dbReference type="PROSITE" id="PS52050">
    <property type="entry name" value="WYL"/>
    <property type="match status" value="1"/>
</dbReference>
<dbReference type="InterPro" id="IPR026881">
    <property type="entry name" value="WYL_dom"/>
</dbReference>
<dbReference type="InterPro" id="IPR051534">
    <property type="entry name" value="CBASS_pafABC_assoc_protein"/>
</dbReference>
<gene>
    <name evidence="2" type="ORF">Q8947_13715</name>
</gene>
<name>A0ABU1D9A9_9BURK</name>
<dbReference type="PANTHER" id="PTHR34580">
    <property type="match status" value="1"/>
</dbReference>
<dbReference type="PANTHER" id="PTHR34580:SF1">
    <property type="entry name" value="PROTEIN PAFC"/>
    <property type="match status" value="1"/>
</dbReference>
<evidence type="ECO:0000259" key="1">
    <source>
        <dbReference type="Pfam" id="PF13280"/>
    </source>
</evidence>
<sequence length="387" mass="44092">MNFKGFFYFWVLEPLLMSGDECAERRFGAVSFSACSTGCGTRFNLAKLSSRCPGWLALLIFSPTMTGKNESASPIKLALELLKRIPRDRYVTAPDLHRQLDAAGIVRSRRTIERQLESLVEEFDIERDDRSKPFGYRWKSHARGLALPMLNEQESLLLALSQRYLQNLLPASVLQSMEGFFYQARSNLLGGTEKLESQWLNKVRVVDVTQPLLPPAVKKNVFEVVSTALYRNQWLDIRYKNASEKVAEYRVMPLGLAQQGPRLYLVCRFEGYDNERSLALHRIEAATASDLTFTPPSDFSLEKYDADGRFGFGEGKKIRLTFCIRKDAGYHLLESPLSTDQTVRELEDGYLIEATVVDSAQLQWWLNGFGQNIWGIEKNHRPPPTCT</sequence>
<feature type="domain" description="WYL" evidence="1">
    <location>
        <begin position="221"/>
        <end position="287"/>
    </location>
</feature>
<protein>
    <submittedName>
        <fullName evidence="2">WYL domain-containing protein</fullName>
    </submittedName>
</protein>
<proteinExistence type="predicted"/>
<dbReference type="RefSeq" id="WP_347287605.1">
    <property type="nucleotide sequence ID" value="NZ_JAUZQE010000049.1"/>
</dbReference>
<dbReference type="Proteomes" id="UP001232156">
    <property type="component" value="Unassembled WGS sequence"/>
</dbReference>
<accession>A0ABU1D9A9</accession>
<organism evidence="2 3">
    <name type="scientific">Yanghanlia caeni</name>
    <dbReference type="NCBI Taxonomy" id="3064283"/>
    <lineage>
        <taxon>Bacteria</taxon>
        <taxon>Pseudomonadati</taxon>
        <taxon>Pseudomonadota</taxon>
        <taxon>Betaproteobacteria</taxon>
        <taxon>Burkholderiales</taxon>
        <taxon>Alcaligenaceae</taxon>
        <taxon>Yanghanlia</taxon>
    </lineage>
</organism>
<keyword evidence="3" id="KW-1185">Reference proteome</keyword>
<evidence type="ECO:0000313" key="3">
    <source>
        <dbReference type="Proteomes" id="UP001232156"/>
    </source>
</evidence>
<evidence type="ECO:0000313" key="2">
    <source>
        <dbReference type="EMBL" id="MDR4127033.1"/>
    </source>
</evidence>
<comment type="caution">
    <text evidence="2">The sequence shown here is derived from an EMBL/GenBank/DDBJ whole genome shotgun (WGS) entry which is preliminary data.</text>
</comment>
<dbReference type="Pfam" id="PF13280">
    <property type="entry name" value="WYL"/>
    <property type="match status" value="1"/>
</dbReference>
<dbReference type="EMBL" id="JAUZQE010000049">
    <property type="protein sequence ID" value="MDR4127033.1"/>
    <property type="molecule type" value="Genomic_DNA"/>
</dbReference>
<reference evidence="2 3" key="1">
    <citation type="submission" date="2023-08" db="EMBL/GenBank/DDBJ databases">
        <title>Alcaligenaceae gen. nov., a novel taxon isolated from the sludge of Yixing Pesticide Factory.</title>
        <authorList>
            <person name="Ruan L."/>
        </authorList>
    </citation>
    <scope>NUCLEOTIDE SEQUENCE [LARGE SCALE GENOMIC DNA]</scope>
    <source>
        <strain evidence="2 3">LG-2</strain>
    </source>
</reference>